<keyword evidence="6" id="KW-0539">Nucleus</keyword>
<evidence type="ECO:0000313" key="9">
    <source>
        <dbReference type="Proteomes" id="UP001150569"/>
    </source>
</evidence>
<evidence type="ECO:0000313" key="8">
    <source>
        <dbReference type="EMBL" id="KAJ1925095.1"/>
    </source>
</evidence>
<dbReference type="GO" id="GO:0046872">
    <property type="term" value="F:metal ion binding"/>
    <property type="evidence" value="ECO:0007669"/>
    <property type="project" value="UniProtKB-KW"/>
</dbReference>
<dbReference type="GO" id="GO:0005829">
    <property type="term" value="C:cytosol"/>
    <property type="evidence" value="ECO:0007669"/>
    <property type="project" value="TreeGrafter"/>
</dbReference>
<dbReference type="Proteomes" id="UP001150569">
    <property type="component" value="Unassembled WGS sequence"/>
</dbReference>
<dbReference type="InterPro" id="IPR039039">
    <property type="entry name" value="RAI1-like_fam"/>
</dbReference>
<keyword evidence="6" id="KW-0378">Hydrolase</keyword>
<dbReference type="PANTHER" id="PTHR12395">
    <property type="entry name" value="DOM-3 RELATED"/>
    <property type="match status" value="1"/>
</dbReference>
<dbReference type="Pfam" id="PF08652">
    <property type="entry name" value="RAI1"/>
    <property type="match status" value="1"/>
</dbReference>
<proteinExistence type="inferred from homology"/>
<comment type="subcellular location">
    <subcellularLocation>
        <location evidence="6">Nucleus</location>
    </subcellularLocation>
</comment>
<feature type="domain" description="RAI1-like" evidence="7">
    <location>
        <begin position="24"/>
        <end position="345"/>
    </location>
</feature>
<dbReference type="GO" id="GO:0034353">
    <property type="term" value="F:mRNA 5'-diphosphatase activity"/>
    <property type="evidence" value="ECO:0007669"/>
    <property type="project" value="TreeGrafter"/>
</dbReference>
<name>A0A9W8AAQ6_9FUNG</name>
<evidence type="ECO:0000256" key="6">
    <source>
        <dbReference type="RuleBase" id="RU367113"/>
    </source>
</evidence>
<dbReference type="GO" id="GO:0000166">
    <property type="term" value="F:nucleotide binding"/>
    <property type="evidence" value="ECO:0007669"/>
    <property type="project" value="UniProtKB-KW"/>
</dbReference>
<keyword evidence="6" id="KW-0540">Nuclease</keyword>
<dbReference type="GO" id="GO:0005634">
    <property type="term" value="C:nucleus"/>
    <property type="evidence" value="ECO:0007669"/>
    <property type="project" value="UniProtKB-SubCell"/>
</dbReference>
<comment type="similarity">
    <text evidence="2 6">Belongs to the DXO/Dom3Z family.</text>
</comment>
<evidence type="ECO:0000259" key="7">
    <source>
        <dbReference type="Pfam" id="PF08652"/>
    </source>
</evidence>
<gene>
    <name evidence="8" type="primary">RAI1_1</name>
    <name evidence="8" type="ORF">IWQ60_004770</name>
</gene>
<evidence type="ECO:0000256" key="1">
    <source>
        <dbReference type="ARBA" id="ARBA00001968"/>
    </source>
</evidence>
<dbReference type="GO" id="GO:0110155">
    <property type="term" value="P:NAD-cap decapping"/>
    <property type="evidence" value="ECO:0007669"/>
    <property type="project" value="TreeGrafter"/>
</dbReference>
<dbReference type="AlphaFoldDB" id="A0A9W8AAQ6"/>
<comment type="function">
    <text evidence="6">Decapping enzyme for NAD-capped RNAs: specifically hydrolyzes the nicotinamide adenine dinucleotide (NAD) cap from a subset of RNAs by removing the entire NAD moiety from the 5'-end of an NAD-capped RNA.</text>
</comment>
<reference evidence="8" key="1">
    <citation type="submission" date="2022-07" db="EMBL/GenBank/DDBJ databases">
        <title>Phylogenomic reconstructions and comparative analyses of Kickxellomycotina fungi.</title>
        <authorList>
            <person name="Reynolds N.K."/>
            <person name="Stajich J.E."/>
            <person name="Barry K."/>
            <person name="Grigoriev I.V."/>
            <person name="Crous P."/>
            <person name="Smith M.E."/>
        </authorList>
    </citation>
    <scope>NUCLEOTIDE SEQUENCE</scope>
    <source>
        <strain evidence="8">RSA 861</strain>
    </source>
</reference>
<comment type="cofactor">
    <cofactor evidence="1 6">
        <name>a divalent metal cation</name>
        <dbReference type="ChEBI" id="CHEBI:60240"/>
    </cofactor>
</comment>
<dbReference type="EMBL" id="JANBPT010000239">
    <property type="protein sequence ID" value="KAJ1925095.1"/>
    <property type="molecule type" value="Genomic_DNA"/>
</dbReference>
<dbReference type="InterPro" id="IPR013961">
    <property type="entry name" value="RAI1"/>
</dbReference>
<protein>
    <recommendedName>
        <fullName evidence="6">Decapping nuclease</fullName>
        <ecNumber evidence="6">3.6.1.-</ecNumber>
    </recommendedName>
</protein>
<evidence type="ECO:0000256" key="3">
    <source>
        <dbReference type="ARBA" id="ARBA00044676"/>
    </source>
</evidence>
<comment type="catalytic activity">
    <reaction evidence="5">
        <text>a 5'-end NAD(+)-phospho-ribonucleoside in mRNA + H2O = a 5'-end phospho-ribonucleoside in mRNA + NAD(+) + H(+)</text>
        <dbReference type="Rhea" id="RHEA:60880"/>
        <dbReference type="Rhea" id="RHEA-COMP:15692"/>
        <dbReference type="Rhea" id="RHEA-COMP:15698"/>
        <dbReference type="ChEBI" id="CHEBI:15377"/>
        <dbReference type="ChEBI" id="CHEBI:15378"/>
        <dbReference type="ChEBI" id="CHEBI:57540"/>
        <dbReference type="ChEBI" id="CHEBI:138282"/>
        <dbReference type="ChEBI" id="CHEBI:144029"/>
    </reaction>
    <physiologicalReaction direction="left-to-right" evidence="5">
        <dbReference type="Rhea" id="RHEA:60881"/>
    </physiologicalReaction>
</comment>
<comment type="catalytic activity">
    <reaction evidence="4">
        <text>a 5'-end triphospho-ribonucleoside in mRNA + H2O = a 5'-end phospho-ribonucleoside in mRNA + diphosphate + H(+)</text>
        <dbReference type="Rhea" id="RHEA:78683"/>
        <dbReference type="Rhea" id="RHEA-COMP:15692"/>
        <dbReference type="Rhea" id="RHEA-COMP:17164"/>
        <dbReference type="ChEBI" id="CHEBI:15377"/>
        <dbReference type="ChEBI" id="CHEBI:15378"/>
        <dbReference type="ChEBI" id="CHEBI:33019"/>
        <dbReference type="ChEBI" id="CHEBI:138282"/>
        <dbReference type="ChEBI" id="CHEBI:167618"/>
    </reaction>
    <physiologicalReaction direction="left-to-right" evidence="4">
        <dbReference type="Rhea" id="RHEA:78684"/>
    </physiologicalReaction>
</comment>
<comment type="caution">
    <text evidence="8">The sequence shown here is derived from an EMBL/GenBank/DDBJ whole genome shotgun (WGS) entry which is preliminary data.</text>
</comment>
<evidence type="ECO:0000256" key="5">
    <source>
        <dbReference type="ARBA" id="ARBA00048124"/>
    </source>
</evidence>
<accession>A0A9W8AAQ6</accession>
<keyword evidence="8" id="KW-0255">Endonuclease</keyword>
<evidence type="ECO:0000256" key="2">
    <source>
        <dbReference type="ARBA" id="ARBA00006562"/>
    </source>
</evidence>
<evidence type="ECO:0000256" key="4">
    <source>
        <dbReference type="ARBA" id="ARBA00044692"/>
    </source>
</evidence>
<keyword evidence="6" id="KW-0694">RNA-binding</keyword>
<dbReference type="PANTHER" id="PTHR12395:SF9">
    <property type="entry name" value="DECAPPING AND EXORIBONUCLEASE PROTEIN"/>
    <property type="match status" value="1"/>
</dbReference>
<dbReference type="GO" id="GO:0000956">
    <property type="term" value="P:nuclear-transcribed mRNA catabolic process"/>
    <property type="evidence" value="ECO:0007669"/>
    <property type="project" value="TreeGrafter"/>
</dbReference>
<dbReference type="GO" id="GO:0003723">
    <property type="term" value="F:RNA binding"/>
    <property type="evidence" value="ECO:0007669"/>
    <property type="project" value="UniProtKB-KW"/>
</dbReference>
<dbReference type="OrthoDB" id="5853397at2759"/>
<dbReference type="GO" id="GO:0004519">
    <property type="term" value="F:endonuclease activity"/>
    <property type="evidence" value="ECO:0007669"/>
    <property type="project" value="UniProtKB-KW"/>
</dbReference>
<organism evidence="8 9">
    <name type="scientific">Tieghemiomyces parasiticus</name>
    <dbReference type="NCBI Taxonomy" id="78921"/>
    <lineage>
        <taxon>Eukaryota</taxon>
        <taxon>Fungi</taxon>
        <taxon>Fungi incertae sedis</taxon>
        <taxon>Zoopagomycota</taxon>
        <taxon>Kickxellomycotina</taxon>
        <taxon>Dimargaritomycetes</taxon>
        <taxon>Dimargaritales</taxon>
        <taxon>Dimargaritaceae</taxon>
        <taxon>Tieghemiomyces</taxon>
    </lineage>
</organism>
<keyword evidence="9" id="KW-1185">Reference proteome</keyword>
<keyword evidence="6" id="KW-0479">Metal-binding</keyword>
<dbReference type="EC" id="3.6.1.-" evidence="6"/>
<comment type="catalytic activity">
    <reaction evidence="3">
        <text>a 5'-end (N(7)-methyl 5'-triphosphoguanosine)-ribonucleoside-ribonucleotide in mRNA + H2O = a (N(7)-methyl 5'-triphosphoguanosine)-nucleoside + a 5'-end phospho-ribonucleoside in mRNA + H(+)</text>
        <dbReference type="Rhea" id="RHEA:66928"/>
        <dbReference type="Rhea" id="RHEA-COMP:15692"/>
        <dbReference type="Rhea" id="RHEA-COMP:17313"/>
        <dbReference type="ChEBI" id="CHEBI:15377"/>
        <dbReference type="ChEBI" id="CHEBI:15378"/>
        <dbReference type="ChEBI" id="CHEBI:138282"/>
        <dbReference type="ChEBI" id="CHEBI:172876"/>
        <dbReference type="ChEBI" id="CHEBI:172877"/>
    </reaction>
    <physiologicalReaction direction="left-to-right" evidence="3">
        <dbReference type="Rhea" id="RHEA:66929"/>
    </physiologicalReaction>
</comment>
<sequence length="367" mass="42865">MHDESAHLEIPEPSQLRGPFPPYQRPAELLSYSLDEDRHIQFDDRELSCYYPPPLGSCLFDRMATYKTRDMTVNEHLDNLLTSLVHAKREKSLPSIGRPRFLTFRGILTKILCLPYNSREGWELGATLYKGTIHLEEHMTEDRLDRERALPQHVRRLMYSGYRFETVSTLDFDPRELQGRDDPRISARYDKDTNNLSEFNCVFKTKLGDHSILMGAEIDCVCYGMEKEGRGERYLELKTSTLINSPSSRESFEKHKLLRYYIQSFLAGIPQIHVGFRDSRGVLRAIRSFKTAEIPRFVRNKNYWDPSVCFRFADRFLTWLTEVITVDDPHTSYTIRYDPATRTVTANFAGLSGAFLIPDYVEEFRTW</sequence>
<keyword evidence="6" id="KW-0547">Nucleotide-binding</keyword>